<feature type="active site" description="Proton acceptor" evidence="17">
    <location>
        <position position="90"/>
    </location>
</feature>
<dbReference type="Pfam" id="PF01066">
    <property type="entry name" value="CDP-OH_P_transf"/>
    <property type="match status" value="1"/>
</dbReference>
<feature type="binding site" evidence="17">
    <location>
        <position position="79"/>
    </location>
    <ligand>
        <name>a CDP-1,2-diacyl-sn-glycerol</name>
        <dbReference type="ChEBI" id="CHEBI:58332"/>
    </ligand>
</feature>
<keyword evidence="17" id="KW-0443">Lipid metabolism</keyword>
<comment type="catalytic activity">
    <reaction evidence="13 17">
        <text>1,2-di-(9Z-octadecenoyl)-sn-glycero-3-cytidine-5'-diphosphate + 1D-myo-inositol 3-phosphate = 1,2-di-(9Z-octadecenoyl)-sn-glycero-3-phospho-(1D-myo-inositol-3-phosphate) + CMP + H(+)</text>
        <dbReference type="Rhea" id="RHEA:61216"/>
        <dbReference type="ChEBI" id="CHEBI:15378"/>
        <dbReference type="ChEBI" id="CHEBI:58401"/>
        <dbReference type="ChEBI" id="CHEBI:60377"/>
        <dbReference type="ChEBI" id="CHEBI:85356"/>
        <dbReference type="ChEBI" id="CHEBI:144472"/>
    </reaction>
</comment>
<proteinExistence type="inferred from homology"/>
<evidence type="ECO:0000256" key="9">
    <source>
        <dbReference type="ARBA" id="ARBA00022723"/>
    </source>
</evidence>
<dbReference type="NCBIfam" id="NF045883">
    <property type="entry name" value="PIPSynth"/>
    <property type="match status" value="1"/>
</dbReference>
<feature type="binding site" evidence="17">
    <location>
        <position position="68"/>
    </location>
    <ligand>
        <name>Mg(2+)</name>
        <dbReference type="ChEBI" id="CHEBI:18420"/>
        <label>1</label>
    </ligand>
</feature>
<feature type="transmembrane region" description="Helical" evidence="17">
    <location>
        <begin position="152"/>
        <end position="180"/>
    </location>
</feature>
<dbReference type="Proteomes" id="UP000252770">
    <property type="component" value="Unassembled WGS sequence"/>
</dbReference>
<evidence type="ECO:0000256" key="12">
    <source>
        <dbReference type="ARBA" id="ARBA00023136"/>
    </source>
</evidence>
<keyword evidence="20" id="KW-1185">Reference proteome</keyword>
<dbReference type="GO" id="GO:0000287">
    <property type="term" value="F:magnesium ion binding"/>
    <property type="evidence" value="ECO:0007669"/>
    <property type="project" value="UniProtKB-UniRule"/>
</dbReference>
<dbReference type="UniPathway" id="UPA00220"/>
<evidence type="ECO:0000256" key="10">
    <source>
        <dbReference type="ARBA" id="ARBA00022842"/>
    </source>
</evidence>
<comment type="subunit">
    <text evidence="5 17">Homodimer.</text>
</comment>
<evidence type="ECO:0000256" key="11">
    <source>
        <dbReference type="ARBA" id="ARBA00022989"/>
    </source>
</evidence>
<comment type="similarity">
    <text evidence="4 17 18">Belongs to the CDP-alcohol phosphatidyltransferase class-I family.</text>
</comment>
<evidence type="ECO:0000256" key="15">
    <source>
        <dbReference type="ARBA" id="ARBA00033137"/>
    </source>
</evidence>
<comment type="catalytic activity">
    <reaction evidence="16 17">
        <text>a CDP-1,2-diacyl-sn-glycerol + 1D-myo-inositol 3-phosphate = a 1,2-diacyl-sn-glycero-3-phospho-(1D-myo-inositol-3-phosphate) + CMP + H(+)</text>
        <dbReference type="Rhea" id="RHEA:60504"/>
        <dbReference type="ChEBI" id="CHEBI:15378"/>
        <dbReference type="ChEBI" id="CHEBI:58088"/>
        <dbReference type="ChEBI" id="CHEBI:58332"/>
        <dbReference type="ChEBI" id="CHEBI:58401"/>
        <dbReference type="ChEBI" id="CHEBI:60377"/>
    </reaction>
</comment>
<feature type="binding site" evidence="17">
    <location>
        <position position="73"/>
    </location>
    <ligand>
        <name>a CDP-1,2-diacyl-sn-glycerol</name>
        <dbReference type="ChEBI" id="CHEBI:58332"/>
    </ligand>
</feature>
<evidence type="ECO:0000313" key="20">
    <source>
        <dbReference type="Proteomes" id="UP000252770"/>
    </source>
</evidence>
<dbReference type="InterPro" id="IPR044268">
    <property type="entry name" value="PIP_synthase_PgsA1"/>
</dbReference>
<sequence length="211" mass="21535">MLQHLRSGWAAAMRPPATLLLRLGVHPDVVTWTGTTLTVAVAWTFLPLGWLWQGALLLALLVLSDGVDGQMARMSGRSTAWGAFLDSTLDRIADGALLGAVALVLALRSSPGWAALAIWALVAAQVTSYIAARAPSVGLTTSAGLASRAERLVLLLAALLLDGLGVPGALPVGVALLAVLSTITVGQRLHAVQRSVAAAGTGTEPGDRAGG</sequence>
<keyword evidence="12 17" id="KW-0472">Membrane</keyword>
<feature type="binding site" evidence="17">
    <location>
        <position position="90"/>
    </location>
    <ligand>
        <name>Mg(2+)</name>
        <dbReference type="ChEBI" id="CHEBI:18420"/>
        <label>2</label>
    </ligand>
</feature>
<feature type="transmembrane region" description="Helical" evidence="17">
    <location>
        <begin position="49"/>
        <end position="67"/>
    </location>
</feature>
<feature type="binding site" evidence="17">
    <location>
        <begin position="28"/>
        <end position="31"/>
    </location>
    <ligand>
        <name>a CDP-1,2-diacyl-sn-glycerol</name>
        <dbReference type="ChEBI" id="CHEBI:58332"/>
    </ligand>
</feature>
<dbReference type="EMBL" id="QOUI01000001">
    <property type="protein sequence ID" value="RCK71308.1"/>
    <property type="molecule type" value="Genomic_DNA"/>
</dbReference>
<gene>
    <name evidence="19" type="ORF">DT076_02410</name>
</gene>
<reference evidence="19 20" key="1">
    <citation type="submission" date="2018-07" db="EMBL/GenBank/DDBJ databases">
        <title>Desertimonas flava gen. nov. sp. nov.</title>
        <authorList>
            <person name="Liu S."/>
        </authorList>
    </citation>
    <scope>NUCLEOTIDE SEQUENCE [LARGE SCALE GENOMIC DNA]</scope>
    <source>
        <strain evidence="19 20">16Sb5-5</strain>
    </source>
</reference>
<dbReference type="InterPro" id="IPR043130">
    <property type="entry name" value="CDP-OH_PTrfase_TM_dom"/>
</dbReference>
<name>A0A367YZQ9_9ACTN</name>
<dbReference type="PROSITE" id="PS00379">
    <property type="entry name" value="CDP_ALCOHOL_P_TRANSF"/>
    <property type="match status" value="1"/>
</dbReference>
<comment type="pathway">
    <text evidence="2 17">Phospholipid metabolism; phosphatidylinositol phosphate biosynthesis.</text>
</comment>
<keyword evidence="10 17" id="KW-0460">Magnesium</keyword>
<feature type="binding site" evidence="17">
    <location>
        <position position="86"/>
    </location>
    <ligand>
        <name>Mg(2+)</name>
        <dbReference type="ChEBI" id="CHEBI:18420"/>
        <label>2</label>
    </ligand>
</feature>
<evidence type="ECO:0000256" key="14">
    <source>
        <dbReference type="ARBA" id="ARBA00024082"/>
    </source>
</evidence>
<keyword evidence="17" id="KW-0444">Lipid biosynthesis</keyword>
<dbReference type="Gene3D" id="1.20.120.1760">
    <property type="match status" value="1"/>
</dbReference>
<dbReference type="InterPro" id="IPR000462">
    <property type="entry name" value="CDP-OH_P_trans"/>
</dbReference>
<keyword evidence="11 17" id="KW-1133">Transmembrane helix</keyword>
<keyword evidence="8 17" id="KW-0812">Transmembrane</keyword>
<keyword evidence="17" id="KW-1208">Phospholipid metabolism</keyword>
<feature type="binding site" evidence="17">
    <location>
        <position position="65"/>
    </location>
    <ligand>
        <name>Mg(2+)</name>
        <dbReference type="ChEBI" id="CHEBI:18420"/>
        <label>1</label>
    </ligand>
</feature>
<evidence type="ECO:0000256" key="1">
    <source>
        <dbReference type="ARBA" id="ARBA00004651"/>
    </source>
</evidence>
<protein>
    <recommendedName>
        <fullName evidence="14 17">Phosphatidylinositol phosphate synthase</fullName>
        <shortName evidence="17">PIP synthase</shortName>
        <ecNumber evidence="17">2.7.8.-</ecNumber>
    </recommendedName>
    <alternativeName>
        <fullName evidence="15 17">CDP-diacylglycerol--D-myo-inositol-3-phosphate 3-phosphatidyltransferase</fullName>
    </alternativeName>
</protein>
<dbReference type="GO" id="GO:0008654">
    <property type="term" value="P:phospholipid biosynthetic process"/>
    <property type="evidence" value="ECO:0007669"/>
    <property type="project" value="UniProtKB-UniRule"/>
</dbReference>
<comment type="cofactor">
    <cofactor evidence="17">
        <name>Mg(2+)</name>
        <dbReference type="ChEBI" id="CHEBI:18420"/>
    </cofactor>
    <text evidence="17">Contains a di-nuclear catalytic Mg(2+) center.</text>
</comment>
<comment type="function">
    <text evidence="17">Catalyzes the conjugation of the 1'-hydroxyl group of D-myo-inositol-3-phosphate (also named L-myo-inositol-1-phosphate) with a lipid tail of cytidine diphosphate diacylglycerol (CDP-DAG), forming phosphatidylinositol phosphate (PIP) and CMP. PIP is a precursor of phosphatidylinositol (PI) which is an essential lipid required for cell wall formation.</text>
</comment>
<comment type="caution">
    <text evidence="19">The sequence shown here is derived from an EMBL/GenBank/DDBJ whole genome shotgun (WGS) entry which is preliminary data.</text>
</comment>
<keyword evidence="9 17" id="KW-0479">Metal-binding</keyword>
<dbReference type="AlphaFoldDB" id="A0A367YZQ9"/>
<evidence type="ECO:0000256" key="6">
    <source>
        <dbReference type="ARBA" id="ARBA00022475"/>
    </source>
</evidence>
<feature type="transmembrane region" description="Helical" evidence="17">
    <location>
        <begin position="113"/>
        <end position="132"/>
    </location>
</feature>
<keyword evidence="7 17" id="KW-0808">Transferase</keyword>
<keyword evidence="17" id="KW-0594">Phospholipid biosynthesis</keyword>
<organism evidence="19 20">
    <name type="scientific">Desertihabitans brevis</name>
    <dbReference type="NCBI Taxonomy" id="2268447"/>
    <lineage>
        <taxon>Bacteria</taxon>
        <taxon>Bacillati</taxon>
        <taxon>Actinomycetota</taxon>
        <taxon>Actinomycetes</taxon>
        <taxon>Propionibacteriales</taxon>
        <taxon>Propionibacteriaceae</taxon>
        <taxon>Desertihabitans</taxon>
    </lineage>
</organism>
<accession>A0A367YZQ9</accession>
<feature type="binding site" evidence="17">
    <location>
        <position position="86"/>
    </location>
    <ligand>
        <name>Mg(2+)</name>
        <dbReference type="ChEBI" id="CHEBI:18420"/>
        <label>1</label>
    </ligand>
</feature>
<dbReference type="GO" id="GO:0016780">
    <property type="term" value="F:phosphotransferase activity, for other substituted phosphate groups"/>
    <property type="evidence" value="ECO:0007669"/>
    <property type="project" value="UniProtKB-UniRule"/>
</dbReference>
<evidence type="ECO:0000313" key="19">
    <source>
        <dbReference type="EMBL" id="RCK71308.1"/>
    </source>
</evidence>
<dbReference type="EC" id="2.7.8.-" evidence="17"/>
<dbReference type="GO" id="GO:0005886">
    <property type="term" value="C:plasma membrane"/>
    <property type="evidence" value="ECO:0007669"/>
    <property type="project" value="UniProtKB-SubCell"/>
</dbReference>
<evidence type="ECO:0000256" key="2">
    <source>
        <dbReference type="ARBA" id="ARBA00004805"/>
    </source>
</evidence>
<comment type="subcellular location">
    <subcellularLocation>
        <location evidence="1 17">Cell membrane</location>
        <topology evidence="1 17">Multi-pass membrane protein</topology>
    </subcellularLocation>
</comment>
<evidence type="ECO:0000256" key="8">
    <source>
        <dbReference type="ARBA" id="ARBA00022692"/>
    </source>
</evidence>
<dbReference type="InterPro" id="IPR048254">
    <property type="entry name" value="CDP_ALCOHOL_P_TRANSF_CS"/>
</dbReference>
<evidence type="ECO:0000256" key="4">
    <source>
        <dbReference type="ARBA" id="ARBA00010441"/>
    </source>
</evidence>
<comment type="pathway">
    <text evidence="3">Lipid metabolism.</text>
</comment>
<keyword evidence="6 17" id="KW-1003">Cell membrane</keyword>
<evidence type="ECO:0000256" key="18">
    <source>
        <dbReference type="RuleBase" id="RU003750"/>
    </source>
</evidence>
<evidence type="ECO:0000256" key="17">
    <source>
        <dbReference type="HAMAP-Rule" id="MF_02241"/>
    </source>
</evidence>
<evidence type="ECO:0000256" key="5">
    <source>
        <dbReference type="ARBA" id="ARBA00011738"/>
    </source>
</evidence>
<evidence type="ECO:0000256" key="7">
    <source>
        <dbReference type="ARBA" id="ARBA00022679"/>
    </source>
</evidence>
<comment type="caution">
    <text evidence="17">Lacks conserved residue(s) required for the propagation of feature annotation.</text>
</comment>
<evidence type="ECO:0000256" key="13">
    <source>
        <dbReference type="ARBA" id="ARBA00023935"/>
    </source>
</evidence>
<evidence type="ECO:0000256" key="3">
    <source>
        <dbReference type="ARBA" id="ARBA00005189"/>
    </source>
</evidence>
<feature type="binding site" evidence="17">
    <location>
        <position position="69"/>
    </location>
    <ligand>
        <name>a CDP-1,2-diacyl-sn-glycerol</name>
        <dbReference type="ChEBI" id="CHEBI:58332"/>
    </ligand>
</feature>
<dbReference type="RefSeq" id="WP_114125009.1">
    <property type="nucleotide sequence ID" value="NZ_QOUI01000001.1"/>
</dbReference>
<evidence type="ECO:0000256" key="16">
    <source>
        <dbReference type="ARBA" id="ARBA00048865"/>
    </source>
</evidence>
<dbReference type="HAMAP" id="MF_02241">
    <property type="entry name" value="PIP_synthase"/>
    <property type="match status" value="1"/>
</dbReference>
<feature type="binding site" evidence="17">
    <location>
        <position position="65"/>
    </location>
    <ligand>
        <name>Mg(2+)</name>
        <dbReference type="ChEBI" id="CHEBI:18420"/>
        <label>2</label>
    </ligand>
</feature>